<feature type="compositionally biased region" description="Polar residues" evidence="1">
    <location>
        <begin position="71"/>
        <end position="80"/>
    </location>
</feature>
<organism evidence="3 4">
    <name type="scientific">Plectosphaerella cucumerina</name>
    <dbReference type="NCBI Taxonomy" id="40658"/>
    <lineage>
        <taxon>Eukaryota</taxon>
        <taxon>Fungi</taxon>
        <taxon>Dikarya</taxon>
        <taxon>Ascomycota</taxon>
        <taxon>Pezizomycotina</taxon>
        <taxon>Sordariomycetes</taxon>
        <taxon>Hypocreomycetidae</taxon>
        <taxon>Glomerellales</taxon>
        <taxon>Plectosphaerellaceae</taxon>
        <taxon>Plectosphaerella</taxon>
    </lineage>
</organism>
<accession>A0A8K0TDK2</accession>
<evidence type="ECO:0000256" key="1">
    <source>
        <dbReference type="SAM" id="MobiDB-lite"/>
    </source>
</evidence>
<evidence type="ECO:0000313" key="3">
    <source>
        <dbReference type="EMBL" id="KAH7361492.1"/>
    </source>
</evidence>
<evidence type="ECO:0000313" key="4">
    <source>
        <dbReference type="Proteomes" id="UP000813385"/>
    </source>
</evidence>
<keyword evidence="4" id="KW-1185">Reference proteome</keyword>
<evidence type="ECO:0000256" key="2">
    <source>
        <dbReference type="SAM" id="SignalP"/>
    </source>
</evidence>
<dbReference type="EMBL" id="JAGPXD010000003">
    <property type="protein sequence ID" value="KAH7361492.1"/>
    <property type="molecule type" value="Genomic_DNA"/>
</dbReference>
<keyword evidence="2" id="KW-0732">Signal</keyword>
<comment type="caution">
    <text evidence="3">The sequence shown here is derived from an EMBL/GenBank/DDBJ whole genome shotgun (WGS) entry which is preliminary data.</text>
</comment>
<dbReference type="Proteomes" id="UP000813385">
    <property type="component" value="Unassembled WGS sequence"/>
</dbReference>
<reference evidence="3" key="1">
    <citation type="journal article" date="2021" name="Nat. Commun.">
        <title>Genetic determinants of endophytism in the Arabidopsis root mycobiome.</title>
        <authorList>
            <person name="Mesny F."/>
            <person name="Miyauchi S."/>
            <person name="Thiergart T."/>
            <person name="Pickel B."/>
            <person name="Atanasova L."/>
            <person name="Karlsson M."/>
            <person name="Huettel B."/>
            <person name="Barry K.W."/>
            <person name="Haridas S."/>
            <person name="Chen C."/>
            <person name="Bauer D."/>
            <person name="Andreopoulos W."/>
            <person name="Pangilinan J."/>
            <person name="LaButti K."/>
            <person name="Riley R."/>
            <person name="Lipzen A."/>
            <person name="Clum A."/>
            <person name="Drula E."/>
            <person name="Henrissat B."/>
            <person name="Kohler A."/>
            <person name="Grigoriev I.V."/>
            <person name="Martin F.M."/>
            <person name="Hacquard S."/>
        </authorList>
    </citation>
    <scope>NUCLEOTIDE SEQUENCE</scope>
    <source>
        <strain evidence="3">MPI-CAGE-AT-0016</strain>
    </source>
</reference>
<protein>
    <recommendedName>
        <fullName evidence="5">Secreted protein</fullName>
    </recommendedName>
</protein>
<sequence length="99" mass="10255">MDARHWPAVCLGAVDTRHAAALVIAFTLVAGLESSSASQATSELPVLVSPGPDTRAAAVSSECTTHAKHTVASNAGCTRQKSQRDQRLNIRQSLSSSAA</sequence>
<gene>
    <name evidence="3" type="ORF">B0T11DRAFT_75095</name>
</gene>
<feature type="region of interest" description="Disordered" evidence="1">
    <location>
        <begin position="70"/>
        <end position="99"/>
    </location>
</feature>
<feature type="compositionally biased region" description="Polar residues" evidence="1">
    <location>
        <begin position="89"/>
        <end position="99"/>
    </location>
</feature>
<proteinExistence type="predicted"/>
<feature type="signal peptide" evidence="2">
    <location>
        <begin position="1"/>
        <end position="21"/>
    </location>
</feature>
<dbReference type="AlphaFoldDB" id="A0A8K0TDK2"/>
<evidence type="ECO:0008006" key="5">
    <source>
        <dbReference type="Google" id="ProtNLM"/>
    </source>
</evidence>
<name>A0A8K0TDK2_9PEZI</name>
<feature type="chain" id="PRO_5035419749" description="Secreted protein" evidence="2">
    <location>
        <begin position="22"/>
        <end position="99"/>
    </location>
</feature>